<evidence type="ECO:0008006" key="4">
    <source>
        <dbReference type="Google" id="ProtNLM"/>
    </source>
</evidence>
<reference evidence="2 3" key="1">
    <citation type="submission" date="2016-02" db="EMBL/GenBank/DDBJ databases">
        <title>Ulvibacter sp. LPB0005, isolated from Thais luteostoma.</title>
        <authorList>
            <person name="Shin S.-K."/>
            <person name="Yi H."/>
        </authorList>
    </citation>
    <scope>NUCLEOTIDE SEQUENCE [LARGE SCALE GENOMIC DNA]</scope>
    <source>
        <strain evidence="2 3">LPB0005</strain>
    </source>
</reference>
<comment type="caution">
    <text evidence="2">The sequence shown here is derived from an EMBL/GenBank/DDBJ whole genome shotgun (WGS) entry which is preliminary data.</text>
</comment>
<feature type="transmembrane region" description="Helical" evidence="1">
    <location>
        <begin position="197"/>
        <end position="230"/>
    </location>
</feature>
<organism evidence="2 3">
    <name type="scientific">Cochleicola gelatinilyticus</name>
    <dbReference type="NCBI Taxonomy" id="1763537"/>
    <lineage>
        <taxon>Bacteria</taxon>
        <taxon>Pseudomonadati</taxon>
        <taxon>Bacteroidota</taxon>
        <taxon>Flavobacteriia</taxon>
        <taxon>Flavobacteriales</taxon>
        <taxon>Flavobacteriaceae</taxon>
        <taxon>Cochleicola</taxon>
    </lineage>
</organism>
<dbReference type="Proteomes" id="UP000077013">
    <property type="component" value="Unassembled WGS sequence"/>
</dbReference>
<keyword evidence="1" id="KW-0812">Transmembrane</keyword>
<dbReference type="RefSeq" id="WP_068589740.1">
    <property type="nucleotide sequence ID" value="NZ_LRXL01000026.1"/>
</dbReference>
<keyword evidence="1" id="KW-0472">Membrane</keyword>
<keyword evidence="1" id="KW-1133">Transmembrane helix</keyword>
<gene>
    <name evidence="2" type="ORF">ULVI_03275</name>
</gene>
<evidence type="ECO:0000313" key="3">
    <source>
        <dbReference type="Proteomes" id="UP000077013"/>
    </source>
</evidence>
<proteinExistence type="predicted"/>
<feature type="transmembrane region" description="Helical" evidence="1">
    <location>
        <begin position="144"/>
        <end position="177"/>
    </location>
</feature>
<dbReference type="AlphaFoldDB" id="A0A167IL73"/>
<dbReference type="OrthoDB" id="1365379at2"/>
<keyword evidence="3" id="KW-1185">Reference proteome</keyword>
<protein>
    <recommendedName>
        <fullName evidence="4">Glycerophosphoryl diester phosphodiesterase membrane domain-containing protein</fullName>
    </recommendedName>
</protein>
<evidence type="ECO:0000256" key="1">
    <source>
        <dbReference type="SAM" id="Phobius"/>
    </source>
</evidence>
<feature type="transmembrane region" description="Helical" evidence="1">
    <location>
        <begin position="31"/>
        <end position="57"/>
    </location>
</feature>
<sequence>MKTTIFQRIERATTFDFGDVLSKSFELFKKIWVEGLIHILLSIAVVLPILLIVYAPLIPLLLNAQETTYASEFNPFVAFPVVWMIGYFILVFALILVLQVFVTSITVHFFRLCKKEDMGIQEPIGGYFSFIKEATFMKIFMLQLAVVGISIAAMLLCYLPLFYVIVPLNLAIVILAFNPKLTVSELLKASFKLGNKFWLLLFAMMLVSGLIAELGIIACGIGILATVSYVHIAMYYVYKDTVGFEETDFEMNNETLKL</sequence>
<evidence type="ECO:0000313" key="2">
    <source>
        <dbReference type="EMBL" id="OAB79780.1"/>
    </source>
</evidence>
<name>A0A167IL73_9FLAO</name>
<feature type="transmembrane region" description="Helical" evidence="1">
    <location>
        <begin position="77"/>
        <end position="110"/>
    </location>
</feature>
<accession>A0A167IL73</accession>
<dbReference type="EMBL" id="LRXL01000026">
    <property type="protein sequence ID" value="OAB79780.1"/>
    <property type="molecule type" value="Genomic_DNA"/>
</dbReference>
<dbReference type="STRING" id="1763537.ULVI_03275"/>